<protein>
    <submittedName>
        <fullName evidence="3">Uncharacterized protein</fullName>
    </submittedName>
</protein>
<dbReference type="AlphaFoldDB" id="A0A915L8C3"/>
<proteinExistence type="predicted"/>
<sequence>MLTYTNNFTKSTLTVFLFSTLSLLLVLFVLLLCCCKEKKAKNSASKSGQTPKTKSGRSESVSSYPTCSKRRRTTTPKKYKKPAYLDIPKNLPAVDKIFPFAEEVGAAETPAYAVPPPAPAVQQITEEQSRVVGHSFHTTMYNVNETGVEQPKVSKIIAAVEQNKNAKPAVKRRVVSIEKCESVGEKFLRDVEPHRRQEKSASSYFSKKPSIMMITLGPLDKDGQKSAAAADVRNTAPMMPKTRKQKIHYLELPIGERAINAKHKDIKQPFSNLFMQKKLQKLKQSGGYFDKISPKSPTDTADDSQAEADDINVGVQKIPSRKKEPAPSVSPTQKQQNAAKDVKKTFSTESLLTKDLYCGGNKKDVMMITMRPLNDQEKESIMKKASKVGPFKRQNLLLDANGGLCLNGGCG</sequence>
<accession>A0A915L8C3</accession>
<keyword evidence="2" id="KW-1185">Reference proteome</keyword>
<feature type="compositionally biased region" description="Basic residues" evidence="1">
    <location>
        <begin position="68"/>
        <end position="80"/>
    </location>
</feature>
<name>A0A915L8C3_ROMCU</name>
<evidence type="ECO:0000313" key="3">
    <source>
        <dbReference type="WBParaSite" id="nRc.2.0.1.t45991-RA"/>
    </source>
</evidence>
<reference evidence="3" key="1">
    <citation type="submission" date="2022-11" db="UniProtKB">
        <authorList>
            <consortium name="WormBaseParasite"/>
        </authorList>
    </citation>
    <scope>IDENTIFICATION</scope>
</reference>
<evidence type="ECO:0000313" key="2">
    <source>
        <dbReference type="Proteomes" id="UP000887565"/>
    </source>
</evidence>
<feature type="compositionally biased region" description="Polar residues" evidence="1">
    <location>
        <begin position="48"/>
        <end position="66"/>
    </location>
</feature>
<feature type="region of interest" description="Disordered" evidence="1">
    <location>
        <begin position="43"/>
        <end position="80"/>
    </location>
</feature>
<feature type="compositionally biased region" description="Acidic residues" evidence="1">
    <location>
        <begin position="300"/>
        <end position="310"/>
    </location>
</feature>
<dbReference type="Proteomes" id="UP000887565">
    <property type="component" value="Unplaced"/>
</dbReference>
<dbReference type="WBParaSite" id="nRc.2.0.1.t45991-RA">
    <property type="protein sequence ID" value="nRc.2.0.1.t45991-RA"/>
    <property type="gene ID" value="nRc.2.0.1.g45991"/>
</dbReference>
<feature type="region of interest" description="Disordered" evidence="1">
    <location>
        <begin position="286"/>
        <end position="343"/>
    </location>
</feature>
<feature type="compositionally biased region" description="Polar residues" evidence="1">
    <location>
        <begin position="329"/>
        <end position="338"/>
    </location>
</feature>
<evidence type="ECO:0000256" key="1">
    <source>
        <dbReference type="SAM" id="MobiDB-lite"/>
    </source>
</evidence>
<organism evidence="2 3">
    <name type="scientific">Romanomermis culicivorax</name>
    <name type="common">Nematode worm</name>
    <dbReference type="NCBI Taxonomy" id="13658"/>
    <lineage>
        <taxon>Eukaryota</taxon>
        <taxon>Metazoa</taxon>
        <taxon>Ecdysozoa</taxon>
        <taxon>Nematoda</taxon>
        <taxon>Enoplea</taxon>
        <taxon>Dorylaimia</taxon>
        <taxon>Mermithida</taxon>
        <taxon>Mermithoidea</taxon>
        <taxon>Mermithidae</taxon>
        <taxon>Romanomermis</taxon>
    </lineage>
</organism>